<evidence type="ECO:0000256" key="3">
    <source>
        <dbReference type="ARBA" id="ARBA00023163"/>
    </source>
</evidence>
<evidence type="ECO:0000259" key="4">
    <source>
        <dbReference type="PROSITE" id="PS51118"/>
    </source>
</evidence>
<dbReference type="AlphaFoldDB" id="A0A133UYT4"/>
<dbReference type="PANTHER" id="PTHR33204:SF18">
    <property type="entry name" value="TRANSCRIPTIONAL REGULATORY PROTEIN"/>
    <property type="match status" value="1"/>
</dbReference>
<keyword evidence="2" id="KW-0238">DNA-binding</keyword>
<evidence type="ECO:0000313" key="6">
    <source>
        <dbReference type="Proteomes" id="UP000070520"/>
    </source>
</evidence>
<dbReference type="SUPFAM" id="SSF46785">
    <property type="entry name" value="Winged helix' DNA-binding domain"/>
    <property type="match status" value="1"/>
</dbReference>
<dbReference type="GO" id="GO:0003677">
    <property type="term" value="F:DNA binding"/>
    <property type="evidence" value="ECO:0007669"/>
    <property type="project" value="UniProtKB-KW"/>
</dbReference>
<comment type="caution">
    <text evidence="5">The sequence shown here is derived from an EMBL/GenBank/DDBJ whole genome shotgun (WGS) entry which is preliminary data.</text>
</comment>
<evidence type="ECO:0000313" key="5">
    <source>
        <dbReference type="EMBL" id="KXA99343.1"/>
    </source>
</evidence>
<dbReference type="Proteomes" id="UP000070520">
    <property type="component" value="Unassembled WGS sequence"/>
</dbReference>
<keyword evidence="6" id="KW-1185">Reference proteome</keyword>
<sequence>MRKEEYCPLTEASKILNRKWSLVIVGRLLNEEKRFSQLKKSIPEISPKVLSSTLKSLQKHGLIERKVVDSSPIKVNYHLTEKGESLEEIINNLEEWGEKWKKTRITFN</sequence>
<dbReference type="PROSITE" id="PS51118">
    <property type="entry name" value="HTH_HXLR"/>
    <property type="match status" value="1"/>
</dbReference>
<proteinExistence type="predicted"/>
<organism evidence="5 6">
    <name type="scientific">candidate division MSBL1 archaeon SCGC-AAA261C02</name>
    <dbReference type="NCBI Taxonomy" id="1698272"/>
    <lineage>
        <taxon>Archaea</taxon>
        <taxon>Methanobacteriati</taxon>
        <taxon>Methanobacteriota</taxon>
        <taxon>candidate division MSBL1</taxon>
    </lineage>
</organism>
<evidence type="ECO:0000256" key="2">
    <source>
        <dbReference type="ARBA" id="ARBA00023125"/>
    </source>
</evidence>
<dbReference type="InterPro" id="IPR036390">
    <property type="entry name" value="WH_DNA-bd_sf"/>
</dbReference>
<name>A0A133UYT4_9EURY</name>
<dbReference type="PANTHER" id="PTHR33204">
    <property type="entry name" value="TRANSCRIPTIONAL REGULATOR, MARR FAMILY"/>
    <property type="match status" value="1"/>
</dbReference>
<dbReference type="InterPro" id="IPR036388">
    <property type="entry name" value="WH-like_DNA-bd_sf"/>
</dbReference>
<keyword evidence="1" id="KW-0805">Transcription regulation</keyword>
<gene>
    <name evidence="5" type="ORF">AKJ42_03345</name>
</gene>
<accession>A0A133UYT4</accession>
<reference evidence="5 6" key="1">
    <citation type="journal article" date="2016" name="Sci. Rep.">
        <title>Metabolic traits of an uncultured archaeal lineage -MSBL1- from brine pools of the Red Sea.</title>
        <authorList>
            <person name="Mwirichia R."/>
            <person name="Alam I."/>
            <person name="Rashid M."/>
            <person name="Vinu M."/>
            <person name="Ba-Alawi W."/>
            <person name="Anthony Kamau A."/>
            <person name="Kamanda Ngugi D."/>
            <person name="Goker M."/>
            <person name="Klenk H.P."/>
            <person name="Bajic V."/>
            <person name="Stingl U."/>
        </authorList>
    </citation>
    <scope>NUCLEOTIDE SEQUENCE [LARGE SCALE GENOMIC DNA]</scope>
    <source>
        <strain evidence="5">SCGC-AAA261C02</strain>
    </source>
</reference>
<dbReference type="InterPro" id="IPR002577">
    <property type="entry name" value="HTH_HxlR"/>
</dbReference>
<feature type="domain" description="HTH hxlR-type" evidence="4">
    <location>
        <begin position="7"/>
        <end position="105"/>
    </location>
</feature>
<evidence type="ECO:0000256" key="1">
    <source>
        <dbReference type="ARBA" id="ARBA00023015"/>
    </source>
</evidence>
<dbReference type="Gene3D" id="1.10.10.10">
    <property type="entry name" value="Winged helix-like DNA-binding domain superfamily/Winged helix DNA-binding domain"/>
    <property type="match status" value="1"/>
</dbReference>
<protein>
    <recommendedName>
        <fullName evidence="4">HTH hxlR-type domain-containing protein</fullName>
    </recommendedName>
</protein>
<dbReference type="Pfam" id="PF01638">
    <property type="entry name" value="HxlR"/>
    <property type="match status" value="1"/>
</dbReference>
<dbReference type="EMBL" id="LHXW01000050">
    <property type="protein sequence ID" value="KXA99343.1"/>
    <property type="molecule type" value="Genomic_DNA"/>
</dbReference>
<keyword evidence="3" id="KW-0804">Transcription</keyword>